<sequence>MSNPTLAFGIEVELLFRPDEELIRKHMSGWTAGLAHGLDTDPAKINRKILRLAIAKELTGAGVAAEVSTQEYDAWSVLDEAMLDERPNFWRLELVSRCMTTDVDWQKEITTVFDTIRRIEDIQLTKGCSTHVHVSPSRGGNRYQIGQLRSIMKAIAYFDRAVTAAVPADRKENEWAASNFKEKSCNRTYAELHGNISSLTWGPLFQKFDGVRLPALIPADVFHNRYVSWNFKHLGSECGTVEFRRPPGVEDARRALYWVAFTLGFLEGAMGFDLSDVKEERKHGTFQDLQERIFDGLTRLGPTCAGIIGRVDGIGEYKSEPTPASREEKEVIAAKKTEKLDKESNFVVKVNSRPSTPASASASS</sequence>
<dbReference type="InParanoid" id="E9E4Y6"/>
<dbReference type="InterPro" id="IPR022025">
    <property type="entry name" value="Amidoligase_2"/>
</dbReference>
<dbReference type="OMA" id="VWTIADE"/>
<dbReference type="HOGENOM" id="CLU_039967_0_0_1"/>
<reference evidence="1 2" key="1">
    <citation type="journal article" date="2011" name="PLoS Genet.">
        <title>Genome sequencing and comparative transcriptomics of the model entomopathogenic fungi Metarhizium anisopliae and M. acridum.</title>
        <authorList>
            <person name="Gao Q."/>
            <person name="Jin K."/>
            <person name="Ying S.H."/>
            <person name="Zhang Y."/>
            <person name="Xiao G."/>
            <person name="Shang Y."/>
            <person name="Duan Z."/>
            <person name="Hu X."/>
            <person name="Xie X.Q."/>
            <person name="Zhou G."/>
            <person name="Peng G."/>
            <person name="Luo Z."/>
            <person name="Huang W."/>
            <person name="Wang B."/>
            <person name="Fang W."/>
            <person name="Wang S."/>
            <person name="Zhong Y."/>
            <person name="Ma L.J."/>
            <person name="St Leger R.J."/>
            <person name="Zhao G.P."/>
            <person name="Pei Y."/>
            <person name="Feng M.G."/>
            <person name="Xia Y."/>
            <person name="Wang C."/>
        </authorList>
    </citation>
    <scope>NUCLEOTIDE SEQUENCE [LARGE SCALE GENOMIC DNA]</scope>
    <source>
        <strain evidence="1 2">CQMa 102</strain>
    </source>
</reference>
<dbReference type="PANTHER" id="PTHR36847">
    <property type="entry name" value="AMIDOLIGASE ENZYME"/>
    <property type="match status" value="1"/>
</dbReference>
<name>E9E4Y6_METAQ</name>
<dbReference type="Pfam" id="PF12224">
    <property type="entry name" value="Amidoligase_2"/>
    <property type="match status" value="1"/>
</dbReference>
<gene>
    <name evidence="1" type="ORF">MAC_04934</name>
</gene>
<dbReference type="OrthoDB" id="5300045at2759"/>
<keyword evidence="2" id="KW-1185">Reference proteome</keyword>
<proteinExistence type="predicted"/>
<dbReference type="AlphaFoldDB" id="E9E4Y6"/>
<evidence type="ECO:0008006" key="3">
    <source>
        <dbReference type="Google" id="ProtNLM"/>
    </source>
</evidence>
<protein>
    <recommendedName>
        <fullName evidence="3">Amidoligase enzyme</fullName>
    </recommendedName>
</protein>
<dbReference type="Proteomes" id="UP000002499">
    <property type="component" value="Unassembled WGS sequence"/>
</dbReference>
<dbReference type="eggNOG" id="ENOG502SRHV">
    <property type="taxonomic scope" value="Eukaryota"/>
</dbReference>
<organism evidence="2">
    <name type="scientific">Metarhizium acridum (strain CQMa 102)</name>
    <dbReference type="NCBI Taxonomy" id="655827"/>
    <lineage>
        <taxon>Eukaryota</taxon>
        <taxon>Fungi</taxon>
        <taxon>Dikarya</taxon>
        <taxon>Ascomycota</taxon>
        <taxon>Pezizomycotina</taxon>
        <taxon>Sordariomycetes</taxon>
        <taxon>Hypocreomycetidae</taxon>
        <taxon>Hypocreales</taxon>
        <taxon>Clavicipitaceae</taxon>
        <taxon>Metarhizium</taxon>
    </lineage>
</organism>
<evidence type="ECO:0000313" key="1">
    <source>
        <dbReference type="EMBL" id="EFY89003.1"/>
    </source>
</evidence>
<dbReference type="EMBL" id="GL698504">
    <property type="protein sequence ID" value="EFY89003.1"/>
    <property type="molecule type" value="Genomic_DNA"/>
</dbReference>
<dbReference type="PANTHER" id="PTHR36847:SF1">
    <property type="entry name" value="AMIDOLIGASE ENZYME"/>
    <property type="match status" value="1"/>
</dbReference>
<evidence type="ECO:0000313" key="2">
    <source>
        <dbReference type="Proteomes" id="UP000002499"/>
    </source>
</evidence>
<accession>E9E4Y6</accession>